<reference evidence="3" key="2">
    <citation type="submission" date="2021-09" db="EMBL/GenBank/DDBJ databases">
        <authorList>
            <person name="Gilroy R."/>
        </authorList>
    </citation>
    <scope>NUCLEOTIDE SEQUENCE</scope>
    <source>
        <strain evidence="3">CHK174-6876</strain>
    </source>
</reference>
<evidence type="ECO:0000313" key="4">
    <source>
        <dbReference type="Proteomes" id="UP000707535"/>
    </source>
</evidence>
<name>A0A921F8N8_9LACO</name>
<evidence type="ECO:0000256" key="1">
    <source>
        <dbReference type="ARBA" id="ARBA00009235"/>
    </source>
</evidence>
<dbReference type="NCBIfam" id="TIGR03127">
    <property type="entry name" value="RuMP_HxlB"/>
    <property type="match status" value="1"/>
</dbReference>
<organism evidence="3 4">
    <name type="scientific">Ligilactobacillus acidipiscis</name>
    <dbReference type="NCBI Taxonomy" id="89059"/>
    <lineage>
        <taxon>Bacteria</taxon>
        <taxon>Bacillati</taxon>
        <taxon>Bacillota</taxon>
        <taxon>Bacilli</taxon>
        <taxon>Lactobacillales</taxon>
        <taxon>Lactobacillaceae</taxon>
        <taxon>Ligilactobacillus</taxon>
    </lineage>
</organism>
<dbReference type="PANTHER" id="PTHR43443">
    <property type="entry name" value="3-HEXULOSE-6-PHOSPHATE ISOMERASE"/>
    <property type="match status" value="1"/>
</dbReference>
<dbReference type="EMBL" id="DYXG01000021">
    <property type="protein sequence ID" value="HJE96448.1"/>
    <property type="molecule type" value="Genomic_DNA"/>
</dbReference>
<dbReference type="SUPFAM" id="SSF53697">
    <property type="entry name" value="SIS domain"/>
    <property type="match status" value="1"/>
</dbReference>
<dbReference type="InterPro" id="IPR017552">
    <property type="entry name" value="PHI/rmpB"/>
</dbReference>
<dbReference type="GO" id="GO:1901135">
    <property type="term" value="P:carbohydrate derivative metabolic process"/>
    <property type="evidence" value="ECO:0007669"/>
    <property type="project" value="InterPro"/>
</dbReference>
<proteinExistence type="inferred from homology"/>
<feature type="domain" description="SIS" evidence="2">
    <location>
        <begin position="28"/>
        <end position="174"/>
    </location>
</feature>
<reference evidence="3" key="1">
    <citation type="journal article" date="2021" name="PeerJ">
        <title>Extensive microbial diversity within the chicken gut microbiome revealed by metagenomics and culture.</title>
        <authorList>
            <person name="Gilroy R."/>
            <person name="Ravi A."/>
            <person name="Getino M."/>
            <person name="Pursley I."/>
            <person name="Horton D.L."/>
            <person name="Alikhan N.F."/>
            <person name="Baker D."/>
            <person name="Gharbi K."/>
            <person name="Hall N."/>
            <person name="Watson M."/>
            <person name="Adriaenssens E.M."/>
            <person name="Foster-Nyarko E."/>
            <person name="Jarju S."/>
            <person name="Secka A."/>
            <person name="Antonio M."/>
            <person name="Oren A."/>
            <person name="Chaudhuri R.R."/>
            <person name="La Ragione R."/>
            <person name="Hildebrand F."/>
            <person name="Pallen M.J."/>
        </authorList>
    </citation>
    <scope>NUCLEOTIDE SEQUENCE</scope>
    <source>
        <strain evidence="3">CHK174-6876</strain>
    </source>
</reference>
<dbReference type="InterPro" id="IPR046348">
    <property type="entry name" value="SIS_dom_sf"/>
</dbReference>
<dbReference type="Pfam" id="PF01380">
    <property type="entry name" value="SIS"/>
    <property type="match status" value="1"/>
</dbReference>
<dbReference type="PROSITE" id="PS51464">
    <property type="entry name" value="SIS"/>
    <property type="match status" value="1"/>
</dbReference>
<protein>
    <submittedName>
        <fullName evidence="3">6-phospho-3-hexuloisomerase</fullName>
    </submittedName>
</protein>
<comment type="similarity">
    <text evidence="1">Belongs to the SIS family. PHI subfamily.</text>
</comment>
<comment type="caution">
    <text evidence="3">The sequence shown here is derived from an EMBL/GenBank/DDBJ whole genome shotgun (WGS) entry which is preliminary data.</text>
</comment>
<dbReference type="PANTHER" id="PTHR43443:SF1">
    <property type="entry name" value="3-HEXULOSE-6-PHOSPHATE ISOMERASE"/>
    <property type="match status" value="1"/>
</dbReference>
<dbReference type="Proteomes" id="UP000707535">
    <property type="component" value="Unassembled WGS sequence"/>
</dbReference>
<dbReference type="AlphaFoldDB" id="A0A921F8N8"/>
<dbReference type="Gene3D" id="3.40.50.10490">
    <property type="entry name" value="Glucose-6-phosphate isomerase like protein, domain 1"/>
    <property type="match status" value="1"/>
</dbReference>
<dbReference type="InterPro" id="IPR001347">
    <property type="entry name" value="SIS_dom"/>
</dbReference>
<evidence type="ECO:0000313" key="3">
    <source>
        <dbReference type="EMBL" id="HJE96448.1"/>
    </source>
</evidence>
<gene>
    <name evidence="3" type="primary">hxlB</name>
    <name evidence="3" type="ORF">K8V00_02400</name>
</gene>
<evidence type="ECO:0000259" key="2">
    <source>
        <dbReference type="PROSITE" id="PS51464"/>
    </source>
</evidence>
<dbReference type="GO" id="GO:0097367">
    <property type="term" value="F:carbohydrate derivative binding"/>
    <property type="evidence" value="ECO:0007669"/>
    <property type="project" value="InterPro"/>
</dbReference>
<accession>A0A921F8N8</accession>
<sequence length="187" mass="20209">MRSETLHNIVEEISQYSEKVDARQVQNVAQLCQQANRIFVAGAGRSGFAARGFANRLMQLGKVAYFVGETTTPAIQKGDLLLLGSGSGSTSSLVIDAKKAQEKGASIATLTIYPNAEIGRIADALIVIPGETPKNESSDKDTAHSIQPMGSLFEQLSWLTYDTIVIEMMKLSGETATTMFNRHANLE</sequence>
<dbReference type="GO" id="GO:0016853">
    <property type="term" value="F:isomerase activity"/>
    <property type="evidence" value="ECO:0007669"/>
    <property type="project" value="InterPro"/>
</dbReference>